<dbReference type="AlphaFoldDB" id="A0A9W3A7N3"/>
<feature type="chain" id="PRO_5040919208" evidence="3">
    <location>
        <begin position="27"/>
        <end position="185"/>
    </location>
</feature>
<keyword evidence="2" id="KW-0472">Membrane</keyword>
<evidence type="ECO:0000313" key="5">
    <source>
        <dbReference type="RefSeq" id="XP_055883204.1"/>
    </source>
</evidence>
<protein>
    <submittedName>
        <fullName evidence="5">Cysteine and tyrosine-rich protein 1-like</fullName>
    </submittedName>
</protein>
<sequence length="185" mass="20175">MADQMHRIMTKIALLFLLHIIVPASTQMCRSEDSRYSIYCDYGCCKESCCPRPTTFYSIGPIVGSVVSGGIALFIIILAICICRRRRRQPGVIIHSPGAPPTVICQNSTSQSAMVNTACMPPGSVYPPQPYGAYPYPPDKTVQPPSYYQQPPPSYDNLPPPAYPASPSTGTAYYNDGVDNLGFKS</sequence>
<feature type="region of interest" description="Disordered" evidence="1">
    <location>
        <begin position="134"/>
        <end position="171"/>
    </location>
</feature>
<feature type="compositionally biased region" description="Pro residues" evidence="1">
    <location>
        <begin position="150"/>
        <end position="164"/>
    </location>
</feature>
<evidence type="ECO:0000256" key="3">
    <source>
        <dbReference type="SAM" id="SignalP"/>
    </source>
</evidence>
<evidence type="ECO:0000256" key="2">
    <source>
        <dbReference type="SAM" id="Phobius"/>
    </source>
</evidence>
<keyword evidence="2" id="KW-0812">Transmembrane</keyword>
<dbReference type="RefSeq" id="XP_055883204.1">
    <property type="nucleotide sequence ID" value="XM_056027229.1"/>
</dbReference>
<keyword evidence="4" id="KW-1185">Reference proteome</keyword>
<keyword evidence="2" id="KW-1133">Transmembrane helix</keyword>
<feature type="signal peptide" evidence="3">
    <location>
        <begin position="1"/>
        <end position="26"/>
    </location>
</feature>
<keyword evidence="3" id="KW-0732">Signal</keyword>
<organism evidence="4 5">
    <name type="scientific">Biomphalaria glabrata</name>
    <name type="common">Bloodfluke planorb</name>
    <name type="synonym">Freshwater snail</name>
    <dbReference type="NCBI Taxonomy" id="6526"/>
    <lineage>
        <taxon>Eukaryota</taxon>
        <taxon>Metazoa</taxon>
        <taxon>Spiralia</taxon>
        <taxon>Lophotrochozoa</taxon>
        <taxon>Mollusca</taxon>
        <taxon>Gastropoda</taxon>
        <taxon>Heterobranchia</taxon>
        <taxon>Euthyneura</taxon>
        <taxon>Panpulmonata</taxon>
        <taxon>Hygrophila</taxon>
        <taxon>Lymnaeoidea</taxon>
        <taxon>Planorbidae</taxon>
        <taxon>Biomphalaria</taxon>
    </lineage>
</organism>
<dbReference type="OMA" id="GCCKESC"/>
<feature type="transmembrane region" description="Helical" evidence="2">
    <location>
        <begin position="62"/>
        <end position="83"/>
    </location>
</feature>
<dbReference type="GeneID" id="106066793"/>
<proteinExistence type="predicted"/>
<dbReference type="Proteomes" id="UP001165740">
    <property type="component" value="Chromosome 4"/>
</dbReference>
<name>A0A9W3A7N3_BIOGL</name>
<accession>A0A9W3A7N3</accession>
<evidence type="ECO:0000256" key="1">
    <source>
        <dbReference type="SAM" id="MobiDB-lite"/>
    </source>
</evidence>
<gene>
    <name evidence="5" type="primary">LOC106066793</name>
</gene>
<reference evidence="5" key="1">
    <citation type="submission" date="2025-08" db="UniProtKB">
        <authorList>
            <consortium name="RefSeq"/>
        </authorList>
    </citation>
    <scope>IDENTIFICATION</scope>
</reference>
<dbReference type="OrthoDB" id="10361960at2759"/>
<evidence type="ECO:0000313" key="4">
    <source>
        <dbReference type="Proteomes" id="UP001165740"/>
    </source>
</evidence>